<gene>
    <name evidence="1" type="ORF">Taro_027530</name>
</gene>
<dbReference type="AlphaFoldDB" id="A0A843VP18"/>
<evidence type="ECO:0000313" key="1">
    <source>
        <dbReference type="EMBL" id="MQL94874.1"/>
    </source>
</evidence>
<keyword evidence="2" id="KW-1185">Reference proteome</keyword>
<name>A0A843VP18_COLES</name>
<proteinExistence type="predicted"/>
<reference evidence="1" key="1">
    <citation type="submission" date="2017-07" db="EMBL/GenBank/DDBJ databases">
        <title>Taro Niue Genome Assembly and Annotation.</title>
        <authorList>
            <person name="Atibalentja N."/>
            <person name="Keating K."/>
            <person name="Fields C.J."/>
        </authorList>
    </citation>
    <scope>NUCLEOTIDE SEQUENCE</scope>
    <source>
        <strain evidence="1">Niue_2</strain>
        <tissue evidence="1">Leaf</tissue>
    </source>
</reference>
<protein>
    <submittedName>
        <fullName evidence="1">Uncharacterized protein</fullName>
    </submittedName>
</protein>
<dbReference type="Proteomes" id="UP000652761">
    <property type="component" value="Unassembled WGS sequence"/>
</dbReference>
<dbReference type="EMBL" id="NMUH01001723">
    <property type="protein sequence ID" value="MQL94874.1"/>
    <property type="molecule type" value="Genomic_DNA"/>
</dbReference>
<sequence length="142" mass="15569">MVGRGSLGGTRASRIFAMNRERKFRSTTWRKRLANSCAGPPRNDRVNVRDAPALVHQTERGATSAANRRAAPELTLLGQEVRGIAGETTLPGNQTKPNHEHPYSLALLRNGGCRDRLPGQLGLETQADSRQLLHLSPEFGHL</sequence>
<accession>A0A843VP18</accession>
<comment type="caution">
    <text evidence="1">The sequence shown here is derived from an EMBL/GenBank/DDBJ whole genome shotgun (WGS) entry which is preliminary data.</text>
</comment>
<organism evidence="1 2">
    <name type="scientific">Colocasia esculenta</name>
    <name type="common">Wild taro</name>
    <name type="synonym">Arum esculentum</name>
    <dbReference type="NCBI Taxonomy" id="4460"/>
    <lineage>
        <taxon>Eukaryota</taxon>
        <taxon>Viridiplantae</taxon>
        <taxon>Streptophyta</taxon>
        <taxon>Embryophyta</taxon>
        <taxon>Tracheophyta</taxon>
        <taxon>Spermatophyta</taxon>
        <taxon>Magnoliopsida</taxon>
        <taxon>Liliopsida</taxon>
        <taxon>Araceae</taxon>
        <taxon>Aroideae</taxon>
        <taxon>Colocasieae</taxon>
        <taxon>Colocasia</taxon>
    </lineage>
</organism>
<evidence type="ECO:0000313" key="2">
    <source>
        <dbReference type="Proteomes" id="UP000652761"/>
    </source>
</evidence>